<proteinExistence type="predicted"/>
<evidence type="ECO:0000313" key="4">
    <source>
        <dbReference type="Proteomes" id="UP000193118"/>
    </source>
</evidence>
<comment type="caution">
    <text evidence="3">The sequence shown here is derived from an EMBL/GenBank/DDBJ whole genome shotgun (WGS) entry which is preliminary data.</text>
</comment>
<name>A0A1X3DE08_9NEIS</name>
<evidence type="ECO:0000256" key="1">
    <source>
        <dbReference type="SAM" id="Coils"/>
    </source>
</evidence>
<dbReference type="AlphaFoldDB" id="A0A1X3DE08"/>
<reference evidence="4" key="1">
    <citation type="submission" date="2017-01" db="EMBL/GenBank/DDBJ databases">
        <authorList>
            <person name="Wolfgang W.J."/>
            <person name="Cole J."/>
            <person name="Wroblewski D."/>
            <person name="Mcginnis J."/>
            <person name="Musser K.A."/>
        </authorList>
    </citation>
    <scope>NUCLEOTIDE SEQUENCE [LARGE SCALE GENOMIC DNA]</scope>
    <source>
        <strain evidence="4">DSM 19151</strain>
    </source>
</reference>
<gene>
    <name evidence="3" type="ORF">BWD09_04165</name>
</gene>
<organism evidence="3 4">
    <name type="scientific">Neisseria dentiae</name>
    <dbReference type="NCBI Taxonomy" id="194197"/>
    <lineage>
        <taxon>Bacteria</taxon>
        <taxon>Pseudomonadati</taxon>
        <taxon>Pseudomonadota</taxon>
        <taxon>Betaproteobacteria</taxon>
        <taxon>Neisseriales</taxon>
        <taxon>Neisseriaceae</taxon>
        <taxon>Neisseria</taxon>
    </lineage>
</organism>
<dbReference type="Proteomes" id="UP000193118">
    <property type="component" value="Unassembled WGS sequence"/>
</dbReference>
<dbReference type="Gene3D" id="1.20.120.330">
    <property type="entry name" value="Nucleotidyltransferases domain 2"/>
    <property type="match status" value="1"/>
</dbReference>
<dbReference type="EMBL" id="MTBO01000006">
    <property type="protein sequence ID" value="OSI17954.1"/>
    <property type="molecule type" value="Genomic_DNA"/>
</dbReference>
<feature type="coiled-coil region" evidence="1">
    <location>
        <begin position="46"/>
        <end position="87"/>
    </location>
</feature>
<evidence type="ECO:0000256" key="2">
    <source>
        <dbReference type="SAM" id="SignalP"/>
    </source>
</evidence>
<accession>A0A1X3DE08</accession>
<keyword evidence="4" id="KW-1185">Reference proteome</keyword>
<dbReference type="RefSeq" id="WP_085365463.1">
    <property type="nucleotide sequence ID" value="NZ_CAUJPZ010000014.1"/>
</dbReference>
<evidence type="ECO:0000313" key="3">
    <source>
        <dbReference type="EMBL" id="OSI17954.1"/>
    </source>
</evidence>
<feature type="chain" id="PRO_5013049782" evidence="2">
    <location>
        <begin position="19"/>
        <end position="109"/>
    </location>
</feature>
<dbReference type="OrthoDB" id="8606541at2"/>
<feature type="signal peptide" evidence="2">
    <location>
        <begin position="1"/>
        <end position="18"/>
    </location>
</feature>
<keyword evidence="2" id="KW-0732">Signal</keyword>
<dbReference type="GeneID" id="94581902"/>
<sequence length="109" mass="11503">MKKLTALAFLLAAPFAQADAVSDELLSAQAAYRVALKAHHSSGNRIASLQSGISGAQARIKQAEADIAKMQGELQEETAKKAQADSALEAAGRRLDAAWQASRDARAKQ</sequence>
<keyword evidence="1" id="KW-0175">Coiled coil</keyword>
<protein>
    <submittedName>
        <fullName evidence="3">Uncharacterized protein</fullName>
    </submittedName>
</protein>